<comment type="caution">
    <text evidence="1">The sequence shown here is derived from an EMBL/GenBank/DDBJ whole genome shotgun (WGS) entry which is preliminary data.</text>
</comment>
<organism evidence="1 2">
    <name type="scientific">Streptomyces microflavus</name>
    <name type="common">Streptomyces lipmanii</name>
    <dbReference type="NCBI Taxonomy" id="1919"/>
    <lineage>
        <taxon>Bacteria</taxon>
        <taxon>Bacillati</taxon>
        <taxon>Actinomycetota</taxon>
        <taxon>Actinomycetes</taxon>
        <taxon>Kitasatosporales</taxon>
        <taxon>Streptomycetaceae</taxon>
        <taxon>Streptomyces</taxon>
    </lineage>
</organism>
<dbReference type="Proteomes" id="UP000498740">
    <property type="component" value="Unassembled WGS sequence"/>
</dbReference>
<dbReference type="AlphaFoldDB" id="A0A7J0D5U3"/>
<evidence type="ECO:0000313" key="1">
    <source>
        <dbReference type="EMBL" id="GFN09839.1"/>
    </source>
</evidence>
<evidence type="ECO:0000313" key="2">
    <source>
        <dbReference type="Proteomes" id="UP000498740"/>
    </source>
</evidence>
<reference evidence="1 2" key="1">
    <citation type="submission" date="2020-05" db="EMBL/GenBank/DDBJ databases">
        <title>Whole genome shotgun sequence of Streptomyces microflavus NBRC 13062.</title>
        <authorList>
            <person name="Komaki H."/>
            <person name="Tamura T."/>
        </authorList>
    </citation>
    <scope>NUCLEOTIDE SEQUENCE [LARGE SCALE GENOMIC DNA]</scope>
    <source>
        <strain evidence="1 2">NBRC 13062</strain>
    </source>
</reference>
<proteinExistence type="predicted"/>
<protein>
    <submittedName>
        <fullName evidence="1">Uncharacterized protein</fullName>
    </submittedName>
</protein>
<name>A0A7J0D5U3_STRMI</name>
<accession>A0A7J0D5U3</accession>
<dbReference type="EMBL" id="BLWD01000003">
    <property type="protein sequence ID" value="GFN09839.1"/>
    <property type="molecule type" value="Genomic_DNA"/>
</dbReference>
<sequence length="113" mass="11305">MLLAVLALAGCSPQGSGSGNEAGAEVGTALATEGTQSSGVVGTESAKVGEVWYFALPVPYNTSSQAIEITEVALKRVPAGIKVLEYGAYHLEDAGGLPLLADDGGRTPLISGS</sequence>
<gene>
    <name evidence="1" type="ORF">Smic_83950</name>
</gene>